<dbReference type="Pfam" id="PF06985">
    <property type="entry name" value="HET"/>
    <property type="match status" value="1"/>
</dbReference>
<evidence type="ECO:0000313" key="2">
    <source>
        <dbReference type="EMBL" id="KAF9476768.1"/>
    </source>
</evidence>
<dbReference type="PANTHER" id="PTHR10622:SF10">
    <property type="entry name" value="HET DOMAIN-CONTAINING PROTEIN"/>
    <property type="match status" value="1"/>
</dbReference>
<accession>A0A9P6CYL9</accession>
<dbReference type="Proteomes" id="UP000807469">
    <property type="component" value="Unassembled WGS sequence"/>
</dbReference>
<dbReference type="OrthoDB" id="2691029at2759"/>
<gene>
    <name evidence="2" type="ORF">BDN70DRAFT_764781</name>
</gene>
<evidence type="ECO:0000259" key="1">
    <source>
        <dbReference type="Pfam" id="PF06985"/>
    </source>
</evidence>
<name>A0A9P6CYL9_9AGAR</name>
<organism evidence="2 3">
    <name type="scientific">Pholiota conissans</name>
    <dbReference type="NCBI Taxonomy" id="109636"/>
    <lineage>
        <taxon>Eukaryota</taxon>
        <taxon>Fungi</taxon>
        <taxon>Dikarya</taxon>
        <taxon>Basidiomycota</taxon>
        <taxon>Agaricomycotina</taxon>
        <taxon>Agaricomycetes</taxon>
        <taxon>Agaricomycetidae</taxon>
        <taxon>Agaricales</taxon>
        <taxon>Agaricineae</taxon>
        <taxon>Strophariaceae</taxon>
        <taxon>Pholiota</taxon>
    </lineage>
</organism>
<dbReference type="EMBL" id="MU155283">
    <property type="protein sequence ID" value="KAF9476768.1"/>
    <property type="molecule type" value="Genomic_DNA"/>
</dbReference>
<dbReference type="PANTHER" id="PTHR10622">
    <property type="entry name" value="HET DOMAIN-CONTAINING PROTEIN"/>
    <property type="match status" value="1"/>
</dbReference>
<feature type="non-terminal residue" evidence="2">
    <location>
        <position position="1"/>
    </location>
</feature>
<dbReference type="AlphaFoldDB" id="A0A9P6CYL9"/>
<sequence>KYAILSHTWLRSAPGEVTYDDWYRSSFDLSHIGYQKLVNFCRVADETYHVSLGWMDTVCIDKSSSSELDESIRSMHKWYQKAGICITYLAETSLVSEMSNDAWFTRGWTLQELLASGYIKFYGRDWTQLVESSTNDKKDFSIQRQIRKATEITEDELLSPSSVPISRKMQWAAKRQVTRCEDIAYSLMGIFGINMSIAYGEGAQAAFTRLVKEILSS</sequence>
<feature type="non-terminal residue" evidence="2">
    <location>
        <position position="217"/>
    </location>
</feature>
<proteinExistence type="predicted"/>
<reference evidence="2" key="1">
    <citation type="submission" date="2020-11" db="EMBL/GenBank/DDBJ databases">
        <authorList>
            <consortium name="DOE Joint Genome Institute"/>
            <person name="Ahrendt S."/>
            <person name="Riley R."/>
            <person name="Andreopoulos W."/>
            <person name="Labutti K."/>
            <person name="Pangilinan J."/>
            <person name="Ruiz-Duenas F.J."/>
            <person name="Barrasa J.M."/>
            <person name="Sanchez-Garcia M."/>
            <person name="Camarero S."/>
            <person name="Miyauchi S."/>
            <person name="Serrano A."/>
            <person name="Linde D."/>
            <person name="Babiker R."/>
            <person name="Drula E."/>
            <person name="Ayuso-Fernandez I."/>
            <person name="Pacheco R."/>
            <person name="Padilla G."/>
            <person name="Ferreira P."/>
            <person name="Barriuso J."/>
            <person name="Kellner H."/>
            <person name="Castanera R."/>
            <person name="Alfaro M."/>
            <person name="Ramirez L."/>
            <person name="Pisabarro A.G."/>
            <person name="Kuo A."/>
            <person name="Tritt A."/>
            <person name="Lipzen A."/>
            <person name="He G."/>
            <person name="Yan M."/>
            <person name="Ng V."/>
            <person name="Cullen D."/>
            <person name="Martin F."/>
            <person name="Rosso M.-N."/>
            <person name="Henrissat B."/>
            <person name="Hibbett D."/>
            <person name="Martinez A.T."/>
            <person name="Grigoriev I.V."/>
        </authorList>
    </citation>
    <scope>NUCLEOTIDE SEQUENCE</scope>
    <source>
        <strain evidence="2">CIRM-BRFM 674</strain>
    </source>
</reference>
<dbReference type="InterPro" id="IPR010730">
    <property type="entry name" value="HET"/>
</dbReference>
<protein>
    <recommendedName>
        <fullName evidence="1">Heterokaryon incompatibility domain-containing protein</fullName>
    </recommendedName>
</protein>
<feature type="domain" description="Heterokaryon incompatibility" evidence="1">
    <location>
        <begin position="2"/>
        <end position="93"/>
    </location>
</feature>
<comment type="caution">
    <text evidence="2">The sequence shown here is derived from an EMBL/GenBank/DDBJ whole genome shotgun (WGS) entry which is preliminary data.</text>
</comment>
<evidence type="ECO:0000313" key="3">
    <source>
        <dbReference type="Proteomes" id="UP000807469"/>
    </source>
</evidence>
<keyword evidence="3" id="KW-1185">Reference proteome</keyword>